<dbReference type="AlphaFoldDB" id="A0A650CP93"/>
<sequence length="84" mass="9612">MIVPVINVIVVGFLAYRLSHSLWSSFLTSLIWFINLILSLVLPVLAILAYDFDLSLIWYMVLQDVISLAALVIIGILFLRYKKE</sequence>
<keyword evidence="1" id="KW-0472">Membrane</keyword>
<dbReference type="KEGG" id="sazo:D1868_06385"/>
<keyword evidence="3" id="KW-1185">Reference proteome</keyword>
<reference evidence="2 3" key="1">
    <citation type="submission" date="2019-10" db="EMBL/GenBank/DDBJ databases">
        <title>Genome Sequences from Six Type Strain Members of the Archaeal Family Sulfolobaceae: Acidianus ambivalens, Acidianus infernus, Metallosphaera prunae, Stygiolobus azoricus, Sulfolobus metallicus, and Sulfurisphaera ohwakuensis.</title>
        <authorList>
            <person name="Counts J.A."/>
            <person name="Kelly R.M."/>
        </authorList>
    </citation>
    <scope>NUCLEOTIDE SEQUENCE [LARGE SCALE GENOMIC DNA]</scope>
    <source>
        <strain evidence="2 3">FC6</strain>
    </source>
</reference>
<evidence type="ECO:0000313" key="2">
    <source>
        <dbReference type="EMBL" id="QGR19659.1"/>
    </source>
</evidence>
<organism evidence="2 3">
    <name type="scientific">Stygiolobus azoricus</name>
    <dbReference type="NCBI Taxonomy" id="41675"/>
    <lineage>
        <taxon>Archaea</taxon>
        <taxon>Thermoproteota</taxon>
        <taxon>Thermoprotei</taxon>
        <taxon>Sulfolobales</taxon>
        <taxon>Sulfolobaceae</taxon>
        <taxon>Stygiolobus</taxon>
    </lineage>
</organism>
<evidence type="ECO:0000313" key="3">
    <source>
        <dbReference type="Proteomes" id="UP000423396"/>
    </source>
</evidence>
<proteinExistence type="predicted"/>
<keyword evidence="1" id="KW-1133">Transmembrane helix</keyword>
<dbReference type="Proteomes" id="UP000423396">
    <property type="component" value="Chromosome"/>
</dbReference>
<dbReference type="RefSeq" id="WP_156006647.1">
    <property type="nucleotide sequence ID" value="NZ_CP045483.1"/>
</dbReference>
<evidence type="ECO:0000256" key="1">
    <source>
        <dbReference type="SAM" id="Phobius"/>
    </source>
</evidence>
<name>A0A650CP93_9CREN</name>
<feature type="transmembrane region" description="Helical" evidence="1">
    <location>
        <begin position="56"/>
        <end position="79"/>
    </location>
</feature>
<accession>A0A650CP93</accession>
<dbReference type="GeneID" id="42798681"/>
<feature type="transmembrane region" description="Helical" evidence="1">
    <location>
        <begin position="30"/>
        <end position="50"/>
    </location>
</feature>
<gene>
    <name evidence="2" type="ORF">D1868_06385</name>
</gene>
<protein>
    <submittedName>
        <fullName evidence="2">Uncharacterized protein</fullName>
    </submittedName>
</protein>
<keyword evidence="1" id="KW-0812">Transmembrane</keyword>
<dbReference type="EMBL" id="CP045483">
    <property type="protein sequence ID" value="QGR19659.1"/>
    <property type="molecule type" value="Genomic_DNA"/>
</dbReference>